<dbReference type="PANTHER" id="PTHR44591:SF3">
    <property type="entry name" value="RESPONSE REGULATORY DOMAIN-CONTAINING PROTEIN"/>
    <property type="match status" value="1"/>
</dbReference>
<feature type="modified residue" description="4-aspartylphosphate" evidence="2">
    <location>
        <position position="60"/>
    </location>
</feature>
<dbReference type="PANTHER" id="PTHR44591">
    <property type="entry name" value="STRESS RESPONSE REGULATOR PROTEIN 1"/>
    <property type="match status" value="1"/>
</dbReference>
<dbReference type="RefSeq" id="WP_090658280.1">
    <property type="nucleotide sequence ID" value="NZ_FOXQ01000006.1"/>
</dbReference>
<gene>
    <name evidence="4" type="ORF">SAMN05444277_10635</name>
</gene>
<dbReference type="SUPFAM" id="SSF52172">
    <property type="entry name" value="CheY-like"/>
    <property type="match status" value="1"/>
</dbReference>
<evidence type="ECO:0000256" key="2">
    <source>
        <dbReference type="PROSITE-ProRule" id="PRU00169"/>
    </source>
</evidence>
<dbReference type="GO" id="GO:0000160">
    <property type="term" value="P:phosphorelay signal transduction system"/>
    <property type="evidence" value="ECO:0007669"/>
    <property type="project" value="InterPro"/>
</dbReference>
<evidence type="ECO:0000313" key="4">
    <source>
        <dbReference type="EMBL" id="SFQ16173.1"/>
    </source>
</evidence>
<evidence type="ECO:0000313" key="5">
    <source>
        <dbReference type="Proteomes" id="UP000199031"/>
    </source>
</evidence>
<organism evidence="4 5">
    <name type="scientific">Parafilimonas terrae</name>
    <dbReference type="NCBI Taxonomy" id="1465490"/>
    <lineage>
        <taxon>Bacteria</taxon>
        <taxon>Pseudomonadati</taxon>
        <taxon>Bacteroidota</taxon>
        <taxon>Chitinophagia</taxon>
        <taxon>Chitinophagales</taxon>
        <taxon>Chitinophagaceae</taxon>
        <taxon>Parafilimonas</taxon>
    </lineage>
</organism>
<proteinExistence type="predicted"/>
<dbReference type="Proteomes" id="UP000199031">
    <property type="component" value="Unassembled WGS sequence"/>
</dbReference>
<name>A0A1I5W912_9BACT</name>
<dbReference type="SMART" id="SM00448">
    <property type="entry name" value="REC"/>
    <property type="match status" value="1"/>
</dbReference>
<dbReference type="OrthoDB" id="1121174at2"/>
<sequence length="139" mass="15833">MPVFKKALFVDDDVIAINISERLLTFNGFAEEVVAKTDGEQAKAFLLHNKADLPDIIFVDLYMSIMSGVEFIKWLNTWQAKENLHVPVYVLSSSMSIDDFNLVSKHQISGYIVKPLTSGHLKEITTKHANKLHHFLKLY</sequence>
<dbReference type="InterPro" id="IPR001789">
    <property type="entry name" value="Sig_transdc_resp-reg_receiver"/>
</dbReference>
<dbReference type="STRING" id="1465490.SAMN05444277_10635"/>
<accession>A0A1I5W912</accession>
<dbReference type="AlphaFoldDB" id="A0A1I5W912"/>
<dbReference type="EMBL" id="FOXQ01000006">
    <property type="protein sequence ID" value="SFQ16173.1"/>
    <property type="molecule type" value="Genomic_DNA"/>
</dbReference>
<protein>
    <submittedName>
        <fullName evidence="4">CheY chemotaxis protein or a CheY-like REC (Receiver) domain</fullName>
    </submittedName>
</protein>
<feature type="domain" description="Response regulatory" evidence="3">
    <location>
        <begin position="6"/>
        <end position="129"/>
    </location>
</feature>
<evidence type="ECO:0000259" key="3">
    <source>
        <dbReference type="PROSITE" id="PS50110"/>
    </source>
</evidence>
<dbReference type="Gene3D" id="3.40.50.2300">
    <property type="match status" value="1"/>
</dbReference>
<dbReference type="InterPro" id="IPR011006">
    <property type="entry name" value="CheY-like_superfamily"/>
</dbReference>
<keyword evidence="5" id="KW-1185">Reference proteome</keyword>
<evidence type="ECO:0000256" key="1">
    <source>
        <dbReference type="ARBA" id="ARBA00022553"/>
    </source>
</evidence>
<keyword evidence="1 2" id="KW-0597">Phosphoprotein</keyword>
<reference evidence="4 5" key="1">
    <citation type="submission" date="2016-10" db="EMBL/GenBank/DDBJ databases">
        <authorList>
            <person name="de Groot N.N."/>
        </authorList>
    </citation>
    <scope>NUCLEOTIDE SEQUENCE [LARGE SCALE GENOMIC DNA]</scope>
    <source>
        <strain evidence="4 5">DSM 28286</strain>
    </source>
</reference>
<dbReference type="PROSITE" id="PS50110">
    <property type="entry name" value="RESPONSE_REGULATORY"/>
    <property type="match status" value="1"/>
</dbReference>
<dbReference type="InterPro" id="IPR050595">
    <property type="entry name" value="Bact_response_regulator"/>
</dbReference>
<dbReference type="Pfam" id="PF00072">
    <property type="entry name" value="Response_reg"/>
    <property type="match status" value="1"/>
</dbReference>